<gene>
    <name evidence="6" type="ORF">AB1Y20_009654</name>
</gene>
<dbReference type="Pfam" id="PF00179">
    <property type="entry name" value="UQ_con"/>
    <property type="match status" value="1"/>
</dbReference>
<dbReference type="InterPro" id="IPR023313">
    <property type="entry name" value="UBQ-conjugating_AS"/>
</dbReference>
<accession>A0AB34K4W2</accession>
<dbReference type="PANTHER" id="PTHR24067">
    <property type="entry name" value="UBIQUITIN-CONJUGATING ENZYME E2"/>
    <property type="match status" value="1"/>
</dbReference>
<feature type="domain" description="UBC core" evidence="5">
    <location>
        <begin position="4"/>
        <end position="163"/>
    </location>
</feature>
<proteinExistence type="inferred from homology"/>
<protein>
    <recommendedName>
        <fullName evidence="5">UBC core domain-containing protein</fullName>
    </recommendedName>
</protein>
<evidence type="ECO:0000313" key="7">
    <source>
        <dbReference type="Proteomes" id="UP001515480"/>
    </source>
</evidence>
<keyword evidence="7" id="KW-1185">Reference proteome</keyword>
<evidence type="ECO:0000256" key="3">
    <source>
        <dbReference type="PROSITE-ProRule" id="PRU10133"/>
    </source>
</evidence>
<dbReference type="GO" id="GO:0005524">
    <property type="term" value="F:ATP binding"/>
    <property type="evidence" value="ECO:0007669"/>
    <property type="project" value="UniProtKB-UniRule"/>
</dbReference>
<dbReference type="AlphaFoldDB" id="A0AB34K4W2"/>
<keyword evidence="4" id="KW-0547">Nucleotide-binding</keyword>
<evidence type="ECO:0000313" key="6">
    <source>
        <dbReference type="EMBL" id="KAL1528298.1"/>
    </source>
</evidence>
<evidence type="ECO:0000256" key="2">
    <source>
        <dbReference type="ARBA" id="ARBA00022786"/>
    </source>
</evidence>
<dbReference type="GO" id="GO:0016740">
    <property type="term" value="F:transferase activity"/>
    <property type="evidence" value="ECO:0007669"/>
    <property type="project" value="UniProtKB-KW"/>
</dbReference>
<keyword evidence="2 4" id="KW-0833">Ubl conjugation pathway</keyword>
<organism evidence="6 7">
    <name type="scientific">Prymnesium parvum</name>
    <name type="common">Toxic golden alga</name>
    <dbReference type="NCBI Taxonomy" id="97485"/>
    <lineage>
        <taxon>Eukaryota</taxon>
        <taxon>Haptista</taxon>
        <taxon>Haptophyta</taxon>
        <taxon>Prymnesiophyceae</taxon>
        <taxon>Prymnesiales</taxon>
        <taxon>Prymnesiaceae</taxon>
        <taxon>Prymnesium</taxon>
    </lineage>
</organism>
<dbReference type="SMART" id="SM00212">
    <property type="entry name" value="UBCc"/>
    <property type="match status" value="1"/>
</dbReference>
<dbReference type="Proteomes" id="UP001515480">
    <property type="component" value="Unassembled WGS sequence"/>
</dbReference>
<evidence type="ECO:0000259" key="5">
    <source>
        <dbReference type="PROSITE" id="PS50127"/>
    </source>
</evidence>
<dbReference type="PROSITE" id="PS50127">
    <property type="entry name" value="UBC_2"/>
    <property type="match status" value="1"/>
</dbReference>
<keyword evidence="4" id="KW-0067">ATP-binding</keyword>
<comment type="caution">
    <text evidence="6">The sequence shown here is derived from an EMBL/GenBank/DDBJ whole genome shotgun (WGS) entry which is preliminary data.</text>
</comment>
<dbReference type="Gene3D" id="3.10.110.10">
    <property type="entry name" value="Ubiquitin Conjugating Enzyme"/>
    <property type="match status" value="1"/>
</dbReference>
<dbReference type="CDD" id="cd23798">
    <property type="entry name" value="UBCc_UBE2I"/>
    <property type="match status" value="1"/>
</dbReference>
<comment type="similarity">
    <text evidence="4">Belongs to the ubiquitin-conjugating enzyme family.</text>
</comment>
<dbReference type="SUPFAM" id="SSF54495">
    <property type="entry name" value="UBC-like"/>
    <property type="match status" value="1"/>
</dbReference>
<sequence length="163" mass="18530">MSGLAQQRLQQERKAWRKDHPYGFVAKPVTDKNGTQDILLWDCVIPAKKGGLWDGAFVPMTMSFTDDYPSRAPKCVFKMVPTASGHEPLFHPNVYATGQICLDLLNGNWRPSLTIKQLLLAIQLLLEEPNNNDPAQAEPSRLFADNRLQYNRRVKQQVEQLRG</sequence>
<evidence type="ECO:0000256" key="4">
    <source>
        <dbReference type="RuleBase" id="RU362109"/>
    </source>
</evidence>
<dbReference type="InterPro" id="IPR050113">
    <property type="entry name" value="Ub_conjugating_enzyme"/>
</dbReference>
<dbReference type="PROSITE" id="PS00183">
    <property type="entry name" value="UBC_1"/>
    <property type="match status" value="1"/>
</dbReference>
<reference evidence="6 7" key="1">
    <citation type="journal article" date="2024" name="Science">
        <title>Giant polyketide synthase enzymes in the biosynthesis of giant marine polyether toxins.</title>
        <authorList>
            <person name="Fallon T.R."/>
            <person name="Shende V.V."/>
            <person name="Wierzbicki I.H."/>
            <person name="Pendleton A.L."/>
            <person name="Watervoot N.F."/>
            <person name="Auber R.P."/>
            <person name="Gonzalez D.J."/>
            <person name="Wisecaver J.H."/>
            <person name="Moore B.S."/>
        </authorList>
    </citation>
    <scope>NUCLEOTIDE SEQUENCE [LARGE SCALE GENOMIC DNA]</scope>
    <source>
        <strain evidence="6 7">12B1</strain>
    </source>
</reference>
<dbReference type="InterPro" id="IPR000608">
    <property type="entry name" value="UBC"/>
</dbReference>
<dbReference type="InterPro" id="IPR016135">
    <property type="entry name" value="UBQ-conjugating_enzyme/RWD"/>
</dbReference>
<evidence type="ECO:0000256" key="1">
    <source>
        <dbReference type="ARBA" id="ARBA00022679"/>
    </source>
</evidence>
<feature type="active site" description="Glycyl thioester intermediate" evidence="3">
    <location>
        <position position="101"/>
    </location>
</feature>
<keyword evidence="1" id="KW-0808">Transferase</keyword>
<name>A0AB34K4W2_PRYPA</name>
<dbReference type="EMBL" id="JBGBPQ010000002">
    <property type="protein sequence ID" value="KAL1528298.1"/>
    <property type="molecule type" value="Genomic_DNA"/>
</dbReference>